<evidence type="ECO:0000259" key="1">
    <source>
        <dbReference type="Pfam" id="PF14032"/>
    </source>
</evidence>
<name>A0ABD6QTS2_MYCFO</name>
<dbReference type="InterPro" id="IPR038232">
    <property type="entry name" value="PknH-like_Extracell_sf"/>
</dbReference>
<dbReference type="InterPro" id="IPR026954">
    <property type="entry name" value="PknH-like_Extracell"/>
</dbReference>
<dbReference type="AlphaFoldDB" id="A0ABD6QTS2"/>
<reference evidence="2 3" key="1">
    <citation type="submission" date="2016-07" db="EMBL/GenBank/DDBJ databases">
        <authorList>
            <person name="Sutton G."/>
            <person name="Brinkac L."/>
            <person name="Sanka R."/>
            <person name="Adams M."/>
            <person name="Lau E."/>
            <person name="Kumar A."/>
            <person name="Macaden R."/>
        </authorList>
    </citation>
    <scope>NUCLEOTIDE SEQUENCE [LARGE SCALE GENOMIC DNA]</scope>
    <source>
        <strain evidence="2 3">GA-0871</strain>
    </source>
</reference>
<sequence length="256" mass="26078">MGAAPIRGGKRKWALVGAAVAVAVVAAIGGAVAVKVTSGGSEEDGSTAAPRTSAAPIPVGALKGLLLTPAEAAKAVGTDKLVGPAKWGDTIYEANGDNSIVTGECVSVMPGVGARNIGSGFTAVRRQNLINPPQIDNLFQEVVSYPSAELAQKFISSSEEAWRKCSGRTINVVRTGQPPETPGVFDVVGPVTVTDGMIAVTRSREGTATAEGDWSCSVAATARNNVVLSGEVCGRNKHDAVAALVRGMAEKADARK</sequence>
<accession>A0ABD6QTS2</accession>
<comment type="caution">
    <text evidence="2">The sequence shown here is derived from an EMBL/GenBank/DDBJ whole genome shotgun (WGS) entry which is preliminary data.</text>
</comment>
<dbReference type="Gene3D" id="3.40.1000.70">
    <property type="entry name" value="PknH-like extracellular domain"/>
    <property type="match status" value="1"/>
</dbReference>
<dbReference type="EMBL" id="MBER01000010">
    <property type="protein sequence ID" value="OMC52022.1"/>
    <property type="molecule type" value="Genomic_DNA"/>
</dbReference>
<gene>
    <name evidence="2" type="ORF">A5742_17290</name>
</gene>
<dbReference type="Proteomes" id="UP000187001">
    <property type="component" value="Unassembled WGS sequence"/>
</dbReference>
<proteinExistence type="predicted"/>
<organism evidence="2 3">
    <name type="scientific">Mycolicibacterium fortuitum</name>
    <name type="common">Mycobacterium fortuitum</name>
    <dbReference type="NCBI Taxonomy" id="1766"/>
    <lineage>
        <taxon>Bacteria</taxon>
        <taxon>Bacillati</taxon>
        <taxon>Actinomycetota</taxon>
        <taxon>Actinomycetes</taxon>
        <taxon>Mycobacteriales</taxon>
        <taxon>Mycobacteriaceae</taxon>
        <taxon>Mycolicibacterium</taxon>
    </lineage>
</organism>
<feature type="domain" description="PknH-like extracellular" evidence="1">
    <location>
        <begin position="58"/>
        <end position="251"/>
    </location>
</feature>
<evidence type="ECO:0000313" key="2">
    <source>
        <dbReference type="EMBL" id="OMC52022.1"/>
    </source>
</evidence>
<protein>
    <recommendedName>
        <fullName evidence="1">PknH-like extracellular domain-containing protein</fullName>
    </recommendedName>
</protein>
<dbReference type="Pfam" id="PF14032">
    <property type="entry name" value="PknH_C"/>
    <property type="match status" value="1"/>
</dbReference>
<evidence type="ECO:0000313" key="3">
    <source>
        <dbReference type="Proteomes" id="UP000187001"/>
    </source>
</evidence>